<evidence type="ECO:0000256" key="1">
    <source>
        <dbReference type="ARBA" id="ARBA00022729"/>
    </source>
</evidence>
<evidence type="ECO:0000256" key="4">
    <source>
        <dbReference type="ARBA" id="ARBA00023284"/>
    </source>
</evidence>
<dbReference type="OMA" id="IEFFHDV"/>
<dbReference type="InterPro" id="IPR036249">
    <property type="entry name" value="Thioredoxin-like_sf"/>
</dbReference>
<dbReference type="PANTHER" id="PTHR13887">
    <property type="entry name" value="GLUTATHIONE S-TRANSFERASE KAPPA"/>
    <property type="match status" value="1"/>
</dbReference>
<organism evidence="5 6">
    <name type="scientific">Acidianus hospitalis</name>
    <dbReference type="NCBI Taxonomy" id="563177"/>
    <lineage>
        <taxon>Archaea</taxon>
        <taxon>Thermoproteota</taxon>
        <taxon>Thermoprotei</taxon>
        <taxon>Sulfolobales</taxon>
        <taxon>Sulfolobaceae</taxon>
        <taxon>Acidianus</taxon>
    </lineage>
</organism>
<protein>
    <submittedName>
        <fullName evidence="5">DsbA family protein</fullName>
    </submittedName>
</protein>
<keyword evidence="1" id="KW-0732">Signal</keyword>
<evidence type="ECO:0000256" key="2">
    <source>
        <dbReference type="ARBA" id="ARBA00023002"/>
    </source>
</evidence>
<keyword evidence="4" id="KW-0676">Redox-active center</keyword>
<proteinExistence type="predicted"/>
<keyword evidence="3" id="KW-1015">Disulfide bond</keyword>
<evidence type="ECO:0000256" key="3">
    <source>
        <dbReference type="ARBA" id="ARBA00023157"/>
    </source>
</evidence>
<evidence type="ECO:0000313" key="6">
    <source>
        <dbReference type="Proteomes" id="UP000245638"/>
    </source>
</evidence>
<keyword evidence="2" id="KW-0560">Oxidoreductase</keyword>
<sequence length="223" mass="26076">MIEIKFFHDVLCPYCFIATRRLMNVAKDYKDQVIVRHKSFMMISSIEDLKDIAPTIEEARELFKNEFSILKKYIPDYDPEKVINKGKIGYIWSLPPQMACKAAEFQKGDEGHWEYYKRAQEKLFFEGEDITSDDVLIEIAKEVGLDIERFKEDFKSKKAKLAVIQDEEEAHAMGIHGVPAVLINDKWLIRGVQTEDYYRQVIEDLLKNGGEPKTVNLKAYWEQ</sequence>
<dbReference type="EMBL" id="QEFD01000100">
    <property type="protein sequence ID" value="PVU76416.1"/>
    <property type="molecule type" value="Genomic_DNA"/>
</dbReference>
<dbReference type="Proteomes" id="UP000245638">
    <property type="component" value="Unassembled WGS sequence"/>
</dbReference>
<accession>A0A2T9X8J3</accession>
<dbReference type="AlphaFoldDB" id="A0A2T9X8J3"/>
<dbReference type="RefSeq" id="WP_013775717.1">
    <property type="nucleotide sequence ID" value="NC_015518.1"/>
</dbReference>
<reference evidence="5 6" key="1">
    <citation type="journal article" date="2015" name="Appl. Environ. Microbiol.">
        <title>Nanoarchaeota, Their Sulfolobales Host, and Nanoarchaeota Virus Distribution across Yellowstone National Park Hot Springs.</title>
        <authorList>
            <person name="Munson-McGee J.H."/>
            <person name="Field E.K."/>
            <person name="Bateson M."/>
            <person name="Rooney C."/>
            <person name="Stepanauskas R."/>
            <person name="Young M.J."/>
        </authorList>
    </citation>
    <scope>NUCLEOTIDE SEQUENCE [LARGE SCALE GENOMIC DNA]</scope>
    <source>
        <strain evidence="5">SCGC AC-742_N10</strain>
    </source>
</reference>
<evidence type="ECO:0000313" key="5">
    <source>
        <dbReference type="EMBL" id="PVU76416.1"/>
    </source>
</evidence>
<dbReference type="PANTHER" id="PTHR13887:SF14">
    <property type="entry name" value="DISULFIDE BOND FORMATION PROTEIN D"/>
    <property type="match status" value="1"/>
</dbReference>
<dbReference type="SUPFAM" id="SSF52833">
    <property type="entry name" value="Thioredoxin-like"/>
    <property type="match status" value="1"/>
</dbReference>
<name>A0A2T9X8J3_9CREN</name>
<dbReference type="GO" id="GO:0016491">
    <property type="term" value="F:oxidoreductase activity"/>
    <property type="evidence" value="ECO:0007669"/>
    <property type="project" value="UniProtKB-KW"/>
</dbReference>
<gene>
    <name evidence="5" type="ORF">DDW13_03170</name>
</gene>
<comment type="caution">
    <text evidence="5">The sequence shown here is derived from an EMBL/GenBank/DDBJ whole genome shotgun (WGS) entry which is preliminary data.</text>
</comment>
<dbReference type="Pfam" id="PF13743">
    <property type="entry name" value="Thioredoxin_5"/>
    <property type="match status" value="1"/>
</dbReference>
<dbReference type="Gene3D" id="3.40.30.10">
    <property type="entry name" value="Glutaredoxin"/>
    <property type="match status" value="1"/>
</dbReference>